<accession>A0A6G0TKN6</accession>
<proteinExistence type="predicted"/>
<evidence type="ECO:0000313" key="2">
    <source>
        <dbReference type="EMBL" id="KAE9534444.1"/>
    </source>
</evidence>
<keyword evidence="1" id="KW-1133">Transmembrane helix</keyword>
<comment type="caution">
    <text evidence="2">The sequence shown here is derived from an EMBL/GenBank/DDBJ whole genome shotgun (WGS) entry which is preliminary data.</text>
</comment>
<protein>
    <submittedName>
        <fullName evidence="2">Uncharacterized protein</fullName>
    </submittedName>
</protein>
<sequence length="203" mass="24298">MFDDRINNDNEYFVLDKKSTSFKMEFLSPKFLTRYEVEIHKDRIRRLCIKDLVQKSKTFLNKYNILVFYIFKLYKLIQDIINYFCIKYNLVYKYKLYLIFLNITFYNYYNLTTIKIYLKQNNKYSIRIKHKHKSTLFIIQKTFQVLILRFRTIITPLLNPSTCGIDSSSSPPSGLGLVKKNNLFYLSSEFNSVSLDVLTTISP</sequence>
<keyword evidence="3" id="KW-1185">Reference proteome</keyword>
<keyword evidence="1" id="KW-0812">Transmembrane</keyword>
<reference evidence="2 3" key="1">
    <citation type="submission" date="2019-08" db="EMBL/GenBank/DDBJ databases">
        <title>The genome of the soybean aphid Biotype 1, its phylome, world population structure and adaptation to the North American continent.</title>
        <authorList>
            <person name="Giordano R."/>
            <person name="Donthu R.K."/>
            <person name="Hernandez A.G."/>
            <person name="Wright C.L."/>
            <person name="Zimin A.V."/>
        </authorList>
    </citation>
    <scope>NUCLEOTIDE SEQUENCE [LARGE SCALE GENOMIC DNA]</scope>
    <source>
        <tissue evidence="2">Whole aphids</tissue>
    </source>
</reference>
<dbReference type="AlphaFoldDB" id="A0A6G0TKN6"/>
<evidence type="ECO:0000256" key="1">
    <source>
        <dbReference type="SAM" id="Phobius"/>
    </source>
</evidence>
<organism evidence="2 3">
    <name type="scientific">Aphis glycines</name>
    <name type="common">Soybean aphid</name>
    <dbReference type="NCBI Taxonomy" id="307491"/>
    <lineage>
        <taxon>Eukaryota</taxon>
        <taxon>Metazoa</taxon>
        <taxon>Ecdysozoa</taxon>
        <taxon>Arthropoda</taxon>
        <taxon>Hexapoda</taxon>
        <taxon>Insecta</taxon>
        <taxon>Pterygota</taxon>
        <taxon>Neoptera</taxon>
        <taxon>Paraneoptera</taxon>
        <taxon>Hemiptera</taxon>
        <taxon>Sternorrhyncha</taxon>
        <taxon>Aphidomorpha</taxon>
        <taxon>Aphidoidea</taxon>
        <taxon>Aphididae</taxon>
        <taxon>Aphidini</taxon>
        <taxon>Aphis</taxon>
        <taxon>Aphis</taxon>
    </lineage>
</organism>
<evidence type="ECO:0000313" key="3">
    <source>
        <dbReference type="Proteomes" id="UP000475862"/>
    </source>
</evidence>
<dbReference type="EMBL" id="VYZN01000028">
    <property type="protein sequence ID" value="KAE9534444.1"/>
    <property type="molecule type" value="Genomic_DNA"/>
</dbReference>
<dbReference type="Proteomes" id="UP000475862">
    <property type="component" value="Unassembled WGS sequence"/>
</dbReference>
<gene>
    <name evidence="2" type="ORF">AGLY_008534</name>
</gene>
<feature type="transmembrane region" description="Helical" evidence="1">
    <location>
        <begin position="96"/>
        <end position="118"/>
    </location>
</feature>
<feature type="transmembrane region" description="Helical" evidence="1">
    <location>
        <begin position="63"/>
        <end position="84"/>
    </location>
</feature>
<name>A0A6G0TKN6_APHGL</name>
<keyword evidence="1" id="KW-0472">Membrane</keyword>